<name>A0A6A4RDJ8_9RHOB</name>
<sequence length="308" mass="34089">MTFDPAIEIFSSHCVQNIDSLRSTPAALKELGYVASNHIPFSGDAGVQDILMTKVDTAHAFSYQFNESGSVDNCALVLPDTTHARSALMTFVNKRPNLEDVTKETVSFLSFAPSEFVAFLVKGQFWRSKEQGETGMNFGLFPSPHRLLSDTPAISLSVERNLSLEDPLSDENRIALLSTNSKFGELIETLKTVGLTHAPDVQEIIKNAESIGYKAKASDGGGYWLLSPTFGKDIQLNLETDCSFEFALRAELDSRLTPEEIRNALYSSLSADPKSDEFASIGHNGYSLKLSLLEESRMFGYYYFILQH</sequence>
<accession>A0A6A4RDJ8</accession>
<dbReference type="EMBL" id="WSFO01000008">
    <property type="protein sequence ID" value="KAE9628868.1"/>
    <property type="molecule type" value="Genomic_DNA"/>
</dbReference>
<reference evidence="1 2" key="1">
    <citation type="submission" date="2019-12" db="EMBL/GenBank/DDBJ databases">
        <authorList>
            <person name="Zhang Y.-J."/>
        </authorList>
    </citation>
    <scope>NUCLEOTIDE SEQUENCE [LARGE SCALE GENOMIC DNA]</scope>
    <source>
        <strain evidence="1 2">H18S-6</strain>
    </source>
</reference>
<comment type="caution">
    <text evidence="1">The sequence shown here is derived from an EMBL/GenBank/DDBJ whole genome shotgun (WGS) entry which is preliminary data.</text>
</comment>
<gene>
    <name evidence="1" type="ORF">GP644_13960</name>
</gene>
<proteinExistence type="predicted"/>
<dbReference type="Proteomes" id="UP000441586">
    <property type="component" value="Unassembled WGS sequence"/>
</dbReference>
<evidence type="ECO:0000313" key="1">
    <source>
        <dbReference type="EMBL" id="KAE9628868.1"/>
    </source>
</evidence>
<protein>
    <submittedName>
        <fullName evidence="1">Uncharacterized protein</fullName>
    </submittedName>
</protein>
<organism evidence="1 2">
    <name type="scientific">Parasedimentitalea maritima</name>
    <dbReference type="NCBI Taxonomy" id="2578117"/>
    <lineage>
        <taxon>Bacteria</taxon>
        <taxon>Pseudomonadati</taxon>
        <taxon>Pseudomonadota</taxon>
        <taxon>Alphaproteobacteria</taxon>
        <taxon>Rhodobacterales</taxon>
        <taxon>Paracoccaceae</taxon>
        <taxon>Parasedimentitalea</taxon>
    </lineage>
</organism>
<dbReference type="RefSeq" id="WP_158980071.1">
    <property type="nucleotide sequence ID" value="NZ_WSFO01000008.1"/>
</dbReference>
<dbReference type="AlphaFoldDB" id="A0A6A4RDJ8"/>
<evidence type="ECO:0000313" key="2">
    <source>
        <dbReference type="Proteomes" id="UP000441586"/>
    </source>
</evidence>